<evidence type="ECO:0000259" key="13">
    <source>
        <dbReference type="PROSITE" id="PS51163"/>
    </source>
</evidence>
<comment type="pathway">
    <text evidence="1">Protein modification; [NiFe] hydrogenase maturation.</text>
</comment>
<dbReference type="SUPFAM" id="SSF55821">
    <property type="entry name" value="YrdC/RibB"/>
    <property type="match status" value="1"/>
</dbReference>
<dbReference type="Gene3D" id="3.30.110.120">
    <property type="match status" value="1"/>
</dbReference>
<evidence type="ECO:0000313" key="14">
    <source>
        <dbReference type="EMBL" id="MEQ2440961.1"/>
    </source>
</evidence>
<dbReference type="Pfam" id="PF00708">
    <property type="entry name" value="Acylphosphatase"/>
    <property type="match status" value="1"/>
</dbReference>
<comment type="similarity">
    <text evidence="2">Belongs to the acylphosphatase family.</text>
</comment>
<dbReference type="InterPro" id="IPR001792">
    <property type="entry name" value="Acylphosphatase-like_dom"/>
</dbReference>
<dbReference type="Gene3D" id="3.30.420.360">
    <property type="match status" value="1"/>
</dbReference>
<feature type="domain" description="Acylphosphatase-like" evidence="12">
    <location>
        <begin position="2"/>
        <end position="88"/>
    </location>
</feature>
<protein>
    <recommendedName>
        <fullName evidence="10">Carbamoyltransferase</fullName>
        <ecNumber evidence="10">6.2.-.-</ecNumber>
    </recommendedName>
</protein>
<dbReference type="EC" id="6.2.-.-" evidence="10"/>
<dbReference type="NCBIfam" id="TIGR00143">
    <property type="entry name" value="hypF"/>
    <property type="match status" value="1"/>
</dbReference>
<organism evidence="14 15">
    <name type="scientific">Solibaculum intestinale</name>
    <dbReference type="NCBI Taxonomy" id="3133165"/>
    <lineage>
        <taxon>Bacteria</taxon>
        <taxon>Bacillati</taxon>
        <taxon>Bacillota</taxon>
        <taxon>Clostridia</taxon>
        <taxon>Eubacteriales</taxon>
        <taxon>Oscillospiraceae</taxon>
        <taxon>Solibaculum</taxon>
    </lineage>
</organism>
<dbReference type="InterPro" id="IPR055128">
    <property type="entry name" value="HypF_C_2"/>
</dbReference>
<evidence type="ECO:0000256" key="2">
    <source>
        <dbReference type="ARBA" id="ARBA00005614"/>
    </source>
</evidence>
<comment type="catalytic activity">
    <reaction evidence="8 11">
        <text>an acyl phosphate + H2O = a carboxylate + phosphate + H(+)</text>
        <dbReference type="Rhea" id="RHEA:14965"/>
        <dbReference type="ChEBI" id="CHEBI:15377"/>
        <dbReference type="ChEBI" id="CHEBI:15378"/>
        <dbReference type="ChEBI" id="CHEBI:29067"/>
        <dbReference type="ChEBI" id="CHEBI:43474"/>
        <dbReference type="ChEBI" id="CHEBI:59918"/>
        <dbReference type="EC" id="3.6.1.7"/>
    </reaction>
</comment>
<dbReference type="PROSITE" id="PS00150">
    <property type="entry name" value="ACYLPHOSPHATASE_1"/>
    <property type="match status" value="1"/>
</dbReference>
<proteinExistence type="inferred from homology"/>
<dbReference type="Pfam" id="PF17788">
    <property type="entry name" value="HypF_C"/>
    <property type="match status" value="1"/>
</dbReference>
<evidence type="ECO:0000256" key="1">
    <source>
        <dbReference type="ARBA" id="ARBA00004711"/>
    </source>
</evidence>
<sequence length="754" mass="81609">MTWTVTVRGVVQGVGFRPFVARQASALSLTGTVRNNGGVVTIVANGSKEAMDALVHRLSCVAPPGAVVADVQVSPAEEGAFDGFSIVSSEDGDRAVPVLPPDLPVCDDCLRELGDPQNRRYRYPLISCVSCGPRYSILKDIPYDRETTAMDAFDMCPACEAEYQGNGRRRHAQTISCPDCGPQVTFTWTDGPKRRTIHRDEAVKQAVQVLKAGGVIAVKGMAGYQLCCSPYDEEAVRRLRKAKSREGKPFAVLYPDMTAIRAHCPVSPAEEELLGSPARPIVLLRKGKDPFCRAVAGESRELGAFLPCTPLQKLLLDECGPLVATSANESGRPMVFEDGNALSMLDRPVDGVLSHDREILTPLDDSVARVIGKKVQLIRRARGYVPLPVTLPVKTKADLLTMGGDLKSCFGLLHEDSLYLSQHLGDLDDERTQTLFEHTLARMERIFRIHPSAVVCDLHPGYQSARLAQALAQKQGIPLLKVQHHHAHAASVMAEHGLSRCIGVAFDGTGYGMDGTVWGGEFLLCEEERMTRMAHLSYLPICGGDQAAKDASLTSLCYHLAAGEECEDERFPLVRRAVEAKINVAAYSSMGRLFDGISARLGLGKRNRYEGECAQALENAATAAKEAGVAPMSLSFPLSKRNGILQIGQAELFSQLGRYSDEGANPGALALGFHEAAAQMVANVCRQIRAETGENKVALCGGVFFNRLLLTECLDRLQADGFSVYRNEKTPVNDGSLALGQAYLGIWMQKKGGG</sequence>
<dbReference type="InterPro" id="IPR011125">
    <property type="entry name" value="Znf_HypF"/>
</dbReference>
<dbReference type="InterPro" id="IPR017945">
    <property type="entry name" value="DHBP_synth_RibB-like_a/b_dom"/>
</dbReference>
<dbReference type="EMBL" id="JBBMFD010000015">
    <property type="protein sequence ID" value="MEQ2440961.1"/>
    <property type="molecule type" value="Genomic_DNA"/>
</dbReference>
<dbReference type="PIRSF" id="PIRSF006256">
    <property type="entry name" value="CMPcnvr_hdrg_mat"/>
    <property type="match status" value="1"/>
</dbReference>
<keyword evidence="6" id="KW-0863">Zinc-finger</keyword>
<dbReference type="Pfam" id="PF07503">
    <property type="entry name" value="zf-HYPF"/>
    <property type="match status" value="2"/>
</dbReference>
<dbReference type="InterPro" id="IPR051060">
    <property type="entry name" value="Carbamoyltrans_HypF-like"/>
</dbReference>
<dbReference type="InterPro" id="IPR006070">
    <property type="entry name" value="Sua5-like_dom"/>
</dbReference>
<evidence type="ECO:0000256" key="10">
    <source>
        <dbReference type="PIRNR" id="PIRNR006256"/>
    </source>
</evidence>
<evidence type="ECO:0000256" key="3">
    <source>
        <dbReference type="ARBA" id="ARBA00008097"/>
    </source>
</evidence>
<dbReference type="Gene3D" id="3.30.420.40">
    <property type="match status" value="1"/>
</dbReference>
<feature type="active site" evidence="11">
    <location>
        <position position="35"/>
    </location>
</feature>
<accession>A0ABV1E0X1</accession>
<reference evidence="14 15" key="1">
    <citation type="submission" date="2024-03" db="EMBL/GenBank/DDBJ databases">
        <title>Human intestinal bacterial collection.</title>
        <authorList>
            <person name="Pauvert C."/>
            <person name="Hitch T.C.A."/>
            <person name="Clavel T."/>
        </authorList>
    </citation>
    <scope>NUCLEOTIDE SEQUENCE [LARGE SCALE GENOMIC DNA]</scope>
    <source>
        <strain evidence="14 15">CLA-JM-H44</strain>
    </source>
</reference>
<evidence type="ECO:0000256" key="5">
    <source>
        <dbReference type="ARBA" id="ARBA00022723"/>
    </source>
</evidence>
<evidence type="ECO:0000256" key="8">
    <source>
        <dbReference type="ARBA" id="ARBA00047645"/>
    </source>
</evidence>
<dbReference type="PANTHER" id="PTHR42959:SF1">
    <property type="entry name" value="CARBAMOYLTRANSFERASE HYPF"/>
    <property type="match status" value="1"/>
</dbReference>
<keyword evidence="15" id="KW-1185">Reference proteome</keyword>
<feature type="active site" evidence="11">
    <location>
        <position position="17"/>
    </location>
</feature>
<dbReference type="InterPro" id="IPR017968">
    <property type="entry name" value="Acylphosphatase_CS"/>
</dbReference>
<evidence type="ECO:0000256" key="6">
    <source>
        <dbReference type="ARBA" id="ARBA00022771"/>
    </source>
</evidence>
<keyword evidence="4 14" id="KW-0436">Ligase</keyword>
<evidence type="ECO:0000256" key="7">
    <source>
        <dbReference type="ARBA" id="ARBA00022833"/>
    </source>
</evidence>
<comment type="catalytic activity">
    <reaction evidence="9">
        <text>C-terminal L-cysteinyl-[HypE protein] + carbamoyl phosphate + ATP + H2O = C-terminal S-carboxamide-L-cysteinyl-[HypE protein] + AMP + phosphate + diphosphate + H(+)</text>
        <dbReference type="Rhea" id="RHEA:55636"/>
        <dbReference type="Rhea" id="RHEA-COMP:14247"/>
        <dbReference type="Rhea" id="RHEA-COMP:14392"/>
        <dbReference type="ChEBI" id="CHEBI:15377"/>
        <dbReference type="ChEBI" id="CHEBI:15378"/>
        <dbReference type="ChEBI" id="CHEBI:30616"/>
        <dbReference type="ChEBI" id="CHEBI:33019"/>
        <dbReference type="ChEBI" id="CHEBI:43474"/>
        <dbReference type="ChEBI" id="CHEBI:58228"/>
        <dbReference type="ChEBI" id="CHEBI:76913"/>
        <dbReference type="ChEBI" id="CHEBI:139126"/>
        <dbReference type="ChEBI" id="CHEBI:456215"/>
    </reaction>
</comment>
<dbReference type="InterPro" id="IPR036046">
    <property type="entry name" value="Acylphosphatase-like_dom_sf"/>
</dbReference>
<dbReference type="Pfam" id="PF22521">
    <property type="entry name" value="HypF_C_2"/>
    <property type="match status" value="1"/>
</dbReference>
<keyword evidence="7" id="KW-0862">Zinc</keyword>
<evidence type="ECO:0000256" key="11">
    <source>
        <dbReference type="PROSITE-ProRule" id="PRU00520"/>
    </source>
</evidence>
<evidence type="ECO:0000259" key="12">
    <source>
        <dbReference type="PROSITE" id="PS51160"/>
    </source>
</evidence>
<feature type="domain" description="YrdC-like" evidence="13">
    <location>
        <begin position="200"/>
        <end position="383"/>
    </location>
</feature>
<gene>
    <name evidence="14" type="primary">hypF</name>
    <name evidence="14" type="ORF">WMO26_09000</name>
</gene>
<comment type="caution">
    <text evidence="14">The sequence shown here is derived from an EMBL/GenBank/DDBJ whole genome shotgun (WGS) entry which is preliminary data.</text>
</comment>
<dbReference type="InterPro" id="IPR004421">
    <property type="entry name" value="Carbamoyltransferase_HypF"/>
</dbReference>
<dbReference type="GO" id="GO:0016874">
    <property type="term" value="F:ligase activity"/>
    <property type="evidence" value="ECO:0007669"/>
    <property type="project" value="UniProtKB-KW"/>
</dbReference>
<dbReference type="Proteomes" id="UP001489509">
    <property type="component" value="Unassembled WGS sequence"/>
</dbReference>
<keyword evidence="5" id="KW-0479">Metal-binding</keyword>
<dbReference type="InterPro" id="IPR041440">
    <property type="entry name" value="HypF_C"/>
</dbReference>
<dbReference type="PROSITE" id="PS51160">
    <property type="entry name" value="ACYLPHOSPHATASE_3"/>
    <property type="match status" value="1"/>
</dbReference>
<keyword evidence="11" id="KW-0378">Hydrolase</keyword>
<evidence type="ECO:0000313" key="15">
    <source>
        <dbReference type="Proteomes" id="UP001489509"/>
    </source>
</evidence>
<evidence type="ECO:0000256" key="9">
    <source>
        <dbReference type="ARBA" id="ARBA00048220"/>
    </source>
</evidence>
<dbReference type="PROSITE" id="PS51163">
    <property type="entry name" value="YRDC"/>
    <property type="match status" value="1"/>
</dbReference>
<dbReference type="PANTHER" id="PTHR42959">
    <property type="entry name" value="CARBAMOYLTRANSFERASE"/>
    <property type="match status" value="1"/>
</dbReference>
<dbReference type="SUPFAM" id="SSF54975">
    <property type="entry name" value="Acylphosphatase/BLUF domain-like"/>
    <property type="match status" value="1"/>
</dbReference>
<dbReference type="Pfam" id="PF01300">
    <property type="entry name" value="Sua5_yciO_yrdC"/>
    <property type="match status" value="1"/>
</dbReference>
<dbReference type="Gene3D" id="3.90.870.50">
    <property type="match status" value="1"/>
</dbReference>
<dbReference type="RefSeq" id="WP_349219780.1">
    <property type="nucleotide sequence ID" value="NZ_JBBMFD010000015.1"/>
</dbReference>
<comment type="similarity">
    <text evidence="3 10">Belongs to the carbamoyltransferase HypF family.</text>
</comment>
<name>A0ABV1E0X1_9FIRM</name>
<evidence type="ECO:0000256" key="4">
    <source>
        <dbReference type="ARBA" id="ARBA00022598"/>
    </source>
</evidence>